<keyword evidence="5" id="KW-0720">Serine protease</keyword>
<reference evidence="10 11" key="1">
    <citation type="journal article" date="2007" name="Science">
        <title>Sea anemone genome reveals ancestral eumetazoan gene repertoire and genomic organization.</title>
        <authorList>
            <person name="Putnam N.H."/>
            <person name="Srivastava M."/>
            <person name="Hellsten U."/>
            <person name="Dirks B."/>
            <person name="Chapman J."/>
            <person name="Salamov A."/>
            <person name="Terry A."/>
            <person name="Shapiro H."/>
            <person name="Lindquist E."/>
            <person name="Kapitonov V.V."/>
            <person name="Jurka J."/>
            <person name="Genikhovich G."/>
            <person name="Grigoriev I.V."/>
            <person name="Lucas S.M."/>
            <person name="Steele R.E."/>
            <person name="Finnerty J.R."/>
            <person name="Technau U."/>
            <person name="Martindale M.Q."/>
            <person name="Rokhsar D.S."/>
        </authorList>
    </citation>
    <scope>NUCLEOTIDE SEQUENCE [LARGE SCALE GENOMIC DNA]</scope>
    <source>
        <strain evidence="11">CH2 X CH6</strain>
    </source>
</reference>
<evidence type="ECO:0000313" key="10">
    <source>
        <dbReference type="EMBL" id="EDO38849.1"/>
    </source>
</evidence>
<keyword evidence="1" id="KW-0645">Protease</keyword>
<dbReference type="GO" id="GO:0004252">
    <property type="term" value="F:serine-type endopeptidase activity"/>
    <property type="evidence" value="ECO:0007669"/>
    <property type="project" value="InterPro"/>
</dbReference>
<evidence type="ECO:0000256" key="3">
    <source>
        <dbReference type="ARBA" id="ARBA00022729"/>
    </source>
</evidence>
<dbReference type="Pfam" id="PF01483">
    <property type="entry name" value="P_proprotein"/>
    <property type="match status" value="1"/>
</dbReference>
<dbReference type="AlphaFoldDB" id="A7SBT7"/>
<dbReference type="InterPro" id="IPR002884">
    <property type="entry name" value="P_dom"/>
</dbReference>
<keyword evidence="2" id="KW-0165">Cleavage on pair of basic residues</keyword>
<protein>
    <recommendedName>
        <fullName evidence="9">P/Homo B domain-containing protein</fullName>
    </recommendedName>
</protein>
<sequence>MDEGWKRNGAGIPYNHKFGFGRLDAMRMVERAVRWTNVGKHRTCQGARHNVTRYIPSSGSLILNANTSACSGSSSEIRKLEHVQVVVTLKHRNRGDLVITLISPSGTRSELLTTRRNDQSKAGLKDWVFMTVHCWGEDPKGVWTLVITD</sequence>
<dbReference type="GO" id="GO:0006508">
    <property type="term" value="P:proteolysis"/>
    <property type="evidence" value="ECO:0007669"/>
    <property type="project" value="UniProtKB-KW"/>
</dbReference>
<dbReference type="eggNOG" id="KOG3526">
    <property type="taxonomic scope" value="Eukaryota"/>
</dbReference>
<evidence type="ECO:0000256" key="8">
    <source>
        <dbReference type="ARBA" id="ARBA00023180"/>
    </source>
</evidence>
<dbReference type="PANTHER" id="PTHR42884">
    <property type="entry name" value="PROPROTEIN CONVERTASE SUBTILISIN/KEXIN-RELATED"/>
    <property type="match status" value="1"/>
</dbReference>
<dbReference type="EMBL" id="DS469618">
    <property type="protein sequence ID" value="EDO38849.1"/>
    <property type="molecule type" value="Genomic_DNA"/>
</dbReference>
<evidence type="ECO:0000256" key="5">
    <source>
        <dbReference type="ARBA" id="ARBA00022825"/>
    </source>
</evidence>
<evidence type="ECO:0000256" key="6">
    <source>
        <dbReference type="ARBA" id="ARBA00023145"/>
    </source>
</evidence>
<dbReference type="OMA" id="GQHNEIN"/>
<dbReference type="HOGENOM" id="CLU_2020349_0_0_1"/>
<dbReference type="InterPro" id="IPR008979">
    <property type="entry name" value="Galactose-bd-like_sf"/>
</dbReference>
<dbReference type="Gene3D" id="2.60.120.260">
    <property type="entry name" value="Galactose-binding domain-like"/>
    <property type="match status" value="1"/>
</dbReference>
<dbReference type="FunFam" id="2.60.120.260:FF:000006">
    <property type="entry name" value="Proprotein convertase subtilisin/kexin type 5"/>
    <property type="match status" value="1"/>
</dbReference>
<dbReference type="SUPFAM" id="SSF49785">
    <property type="entry name" value="Galactose-binding domain-like"/>
    <property type="match status" value="1"/>
</dbReference>
<evidence type="ECO:0000256" key="4">
    <source>
        <dbReference type="ARBA" id="ARBA00022801"/>
    </source>
</evidence>
<dbReference type="PANTHER" id="PTHR42884:SF23">
    <property type="entry name" value="FURIN-LIKE PROTEASE 2"/>
    <property type="match status" value="1"/>
</dbReference>
<organism evidence="10 11">
    <name type="scientific">Nematostella vectensis</name>
    <name type="common">Starlet sea anemone</name>
    <dbReference type="NCBI Taxonomy" id="45351"/>
    <lineage>
        <taxon>Eukaryota</taxon>
        <taxon>Metazoa</taxon>
        <taxon>Cnidaria</taxon>
        <taxon>Anthozoa</taxon>
        <taxon>Hexacorallia</taxon>
        <taxon>Actiniaria</taxon>
        <taxon>Edwardsiidae</taxon>
        <taxon>Nematostella</taxon>
    </lineage>
</organism>
<dbReference type="Proteomes" id="UP000001593">
    <property type="component" value="Unassembled WGS sequence"/>
</dbReference>
<evidence type="ECO:0000259" key="9">
    <source>
        <dbReference type="PROSITE" id="PS51829"/>
    </source>
</evidence>
<keyword evidence="4" id="KW-0378">Hydrolase</keyword>
<dbReference type="STRING" id="45351.A7SBT7"/>
<evidence type="ECO:0000313" key="11">
    <source>
        <dbReference type="Proteomes" id="UP000001593"/>
    </source>
</evidence>
<dbReference type="InParanoid" id="A7SBT7"/>
<evidence type="ECO:0000256" key="7">
    <source>
        <dbReference type="ARBA" id="ARBA00023157"/>
    </source>
</evidence>
<evidence type="ECO:0000256" key="1">
    <source>
        <dbReference type="ARBA" id="ARBA00022670"/>
    </source>
</evidence>
<dbReference type="PhylomeDB" id="A7SBT7"/>
<dbReference type="PROSITE" id="PS51829">
    <property type="entry name" value="P_HOMO_B"/>
    <property type="match status" value="1"/>
</dbReference>
<accession>A7SBT7</accession>
<keyword evidence="3" id="KW-0732">Signal</keyword>
<name>A7SBT7_NEMVE</name>
<keyword evidence="6" id="KW-0865">Zymogen</keyword>
<keyword evidence="8" id="KW-0325">Glycoprotein</keyword>
<keyword evidence="11" id="KW-1185">Reference proteome</keyword>
<feature type="non-terminal residue" evidence="10">
    <location>
        <position position="1"/>
    </location>
</feature>
<gene>
    <name evidence="10" type="ORF">NEMVEDRAFT_v1g112587</name>
</gene>
<feature type="domain" description="P/Homo B" evidence="9">
    <location>
        <begin position="36"/>
        <end position="149"/>
    </location>
</feature>
<evidence type="ECO:0000256" key="2">
    <source>
        <dbReference type="ARBA" id="ARBA00022685"/>
    </source>
</evidence>
<proteinExistence type="predicted"/>
<keyword evidence="7" id="KW-1015">Disulfide bond</keyword>